<proteinExistence type="predicted"/>
<dbReference type="CDD" id="cd18490">
    <property type="entry name" value="BACK_BTBD8"/>
    <property type="match status" value="1"/>
</dbReference>
<feature type="compositionally biased region" description="Polar residues" evidence="1">
    <location>
        <begin position="373"/>
        <end position="382"/>
    </location>
</feature>
<dbReference type="InterPro" id="IPR011333">
    <property type="entry name" value="SKP1/BTB/POZ_sf"/>
</dbReference>
<dbReference type="EMBL" id="GL732612">
    <property type="protein sequence ID" value="EFX71213.1"/>
    <property type="molecule type" value="Genomic_DNA"/>
</dbReference>
<reference evidence="3 4" key="1">
    <citation type="journal article" date="2011" name="Science">
        <title>The ecoresponsive genome of Daphnia pulex.</title>
        <authorList>
            <person name="Colbourne J.K."/>
            <person name="Pfrender M.E."/>
            <person name="Gilbert D."/>
            <person name="Thomas W.K."/>
            <person name="Tucker A."/>
            <person name="Oakley T.H."/>
            <person name="Tokishita S."/>
            <person name="Aerts A."/>
            <person name="Arnold G.J."/>
            <person name="Basu M.K."/>
            <person name="Bauer D.J."/>
            <person name="Caceres C.E."/>
            <person name="Carmel L."/>
            <person name="Casola C."/>
            <person name="Choi J.H."/>
            <person name="Detter J.C."/>
            <person name="Dong Q."/>
            <person name="Dusheyko S."/>
            <person name="Eads B.D."/>
            <person name="Frohlich T."/>
            <person name="Geiler-Samerotte K.A."/>
            <person name="Gerlach D."/>
            <person name="Hatcher P."/>
            <person name="Jogdeo S."/>
            <person name="Krijgsveld J."/>
            <person name="Kriventseva E.V."/>
            <person name="Kultz D."/>
            <person name="Laforsch C."/>
            <person name="Lindquist E."/>
            <person name="Lopez J."/>
            <person name="Manak J.R."/>
            <person name="Muller J."/>
            <person name="Pangilinan J."/>
            <person name="Patwardhan R.P."/>
            <person name="Pitluck S."/>
            <person name="Pritham E.J."/>
            <person name="Rechtsteiner A."/>
            <person name="Rho M."/>
            <person name="Rogozin I.B."/>
            <person name="Sakarya O."/>
            <person name="Salamov A."/>
            <person name="Schaack S."/>
            <person name="Shapiro H."/>
            <person name="Shiga Y."/>
            <person name="Skalitzky C."/>
            <person name="Smith Z."/>
            <person name="Souvorov A."/>
            <person name="Sung W."/>
            <person name="Tang Z."/>
            <person name="Tsuchiya D."/>
            <person name="Tu H."/>
            <person name="Vos H."/>
            <person name="Wang M."/>
            <person name="Wolf Y.I."/>
            <person name="Yamagata H."/>
            <person name="Yamada T."/>
            <person name="Ye Y."/>
            <person name="Shaw J.R."/>
            <person name="Andrews J."/>
            <person name="Crease T.J."/>
            <person name="Tang H."/>
            <person name="Lucas S.M."/>
            <person name="Robertson H.M."/>
            <person name="Bork P."/>
            <person name="Koonin E.V."/>
            <person name="Zdobnov E.M."/>
            <person name="Grigoriev I.V."/>
            <person name="Lynch M."/>
            <person name="Boore J.L."/>
        </authorList>
    </citation>
    <scope>NUCLEOTIDE SEQUENCE [LARGE SCALE GENOMIC DNA]</scope>
</reference>
<dbReference type="SUPFAM" id="SSF54695">
    <property type="entry name" value="POZ domain"/>
    <property type="match status" value="1"/>
</dbReference>
<dbReference type="PANTHER" id="PTHR22427">
    <property type="entry name" value="GH15728P"/>
    <property type="match status" value="1"/>
</dbReference>
<keyword evidence="4" id="KW-1185">Reference proteome</keyword>
<dbReference type="Gene3D" id="3.30.710.10">
    <property type="entry name" value="Potassium Channel Kv1.1, Chain A"/>
    <property type="match status" value="1"/>
</dbReference>
<organism evidence="3 4">
    <name type="scientific">Daphnia pulex</name>
    <name type="common">Water flea</name>
    <dbReference type="NCBI Taxonomy" id="6669"/>
    <lineage>
        <taxon>Eukaryota</taxon>
        <taxon>Metazoa</taxon>
        <taxon>Ecdysozoa</taxon>
        <taxon>Arthropoda</taxon>
        <taxon>Crustacea</taxon>
        <taxon>Branchiopoda</taxon>
        <taxon>Diplostraca</taxon>
        <taxon>Cladocera</taxon>
        <taxon>Anomopoda</taxon>
        <taxon>Daphniidae</taxon>
        <taxon>Daphnia</taxon>
    </lineage>
</organism>
<name>E9HAN6_DAPPU</name>
<evidence type="ECO:0000313" key="3">
    <source>
        <dbReference type="EMBL" id="EFX71213.1"/>
    </source>
</evidence>
<dbReference type="HOGENOM" id="CLU_611477_0_0_1"/>
<dbReference type="OrthoDB" id="409642at2759"/>
<dbReference type="OMA" id="CLEWITK"/>
<evidence type="ECO:0000256" key="1">
    <source>
        <dbReference type="SAM" id="MobiDB-lite"/>
    </source>
</evidence>
<feature type="region of interest" description="Disordered" evidence="1">
    <location>
        <begin position="408"/>
        <end position="448"/>
    </location>
</feature>
<feature type="domain" description="BTB" evidence="2">
    <location>
        <begin position="25"/>
        <end position="91"/>
    </location>
</feature>
<dbReference type="AlphaFoldDB" id="E9HAN6"/>
<accession>E9HAN6</accession>
<dbReference type="eggNOG" id="ENOG502QUK4">
    <property type="taxonomic scope" value="Eukaryota"/>
</dbReference>
<feature type="region of interest" description="Disordered" evidence="1">
    <location>
        <begin position="356"/>
        <end position="395"/>
    </location>
</feature>
<sequence length="448" mass="49963">MESLADSTCNLAIKEVPASLDDEDADIILKTNDGTLKAHKFVLRGCPYFAAIVDGNWRESQASIITLDIFSYKSVRFVVEHIYKPKESIDSTQNLGELVALVDMLDLQSLLKLVCSTIILKICHNFHKPCKDCIDGVMSSFQLSSTYHLSDVQTKCLEWITKHFIKTWNSRPFSNLPEQLQQNCLQSLKMSVNVENIIDLTLQSQQLQEMLPLVKWAEPVNVLVKDLSNSFSAFTQQHFSGILHSAKFKSLGQEDTWSLSRVETIILEAAANLPVEQACLSYLALEKILDDLLKADEIRQPPDPAYVEFIKTLQKAVENRLIQRVGMATKCSAWDAIPKPKQISIMQMGFFDPIDPKYSSDKQNPRRNVGRNHCSNAASTPINVAGPNTRAPRVTLPIDPFRRTALRSTVHGERNASTSQAVGRTPGALSASEQVFSNKPKSASCVSQ</sequence>
<feature type="compositionally biased region" description="Polar residues" evidence="1">
    <location>
        <begin position="431"/>
        <end position="448"/>
    </location>
</feature>
<gene>
    <name evidence="3" type="ORF">DAPPUDRAFT_327405</name>
</gene>
<dbReference type="InterPro" id="IPR000210">
    <property type="entry name" value="BTB/POZ_dom"/>
</dbReference>
<dbReference type="Pfam" id="PF26017">
    <property type="entry name" value="BACK_BTBD8"/>
    <property type="match status" value="1"/>
</dbReference>
<dbReference type="Proteomes" id="UP000000305">
    <property type="component" value="Unassembled WGS sequence"/>
</dbReference>
<dbReference type="InParanoid" id="E9HAN6"/>
<dbReference type="KEGG" id="dpx:DAPPUDRAFT_327405"/>
<dbReference type="PANTHER" id="PTHR22427:SF7">
    <property type="entry name" value="GH15728P"/>
    <property type="match status" value="1"/>
</dbReference>
<protein>
    <recommendedName>
        <fullName evidence="2">BTB domain-containing protein</fullName>
    </recommendedName>
</protein>
<dbReference type="PROSITE" id="PS50097">
    <property type="entry name" value="BTB"/>
    <property type="match status" value="1"/>
</dbReference>
<dbReference type="CDD" id="cd18286">
    <property type="entry name" value="BTB2_POZ_BTBD8"/>
    <property type="match status" value="1"/>
</dbReference>
<dbReference type="Pfam" id="PF00651">
    <property type="entry name" value="BTB"/>
    <property type="match status" value="1"/>
</dbReference>
<dbReference type="SMART" id="SM00225">
    <property type="entry name" value="BTB"/>
    <property type="match status" value="1"/>
</dbReference>
<evidence type="ECO:0000259" key="2">
    <source>
        <dbReference type="PROSITE" id="PS50097"/>
    </source>
</evidence>
<dbReference type="STRING" id="6669.E9HAN6"/>
<dbReference type="InterPro" id="IPR043225">
    <property type="entry name" value="BACK_BTBD8"/>
</dbReference>
<evidence type="ECO:0000313" key="4">
    <source>
        <dbReference type="Proteomes" id="UP000000305"/>
    </source>
</evidence>